<dbReference type="Proteomes" id="UP001302812">
    <property type="component" value="Unassembled WGS sequence"/>
</dbReference>
<protein>
    <submittedName>
        <fullName evidence="2">Uncharacterized protein</fullName>
    </submittedName>
</protein>
<sequence>MPKGGHAPNAREPDARAIRPKERYRGPNLGVPVRQGRLGSSCGFGIHRSSLSNSLEKLRGASTRSERIGHPCTARHGPARGAVFLTTRAFQQASPHFSIPKRPIRAVVRSCSSEGWPGLFFDSEATHVNPVILRFHVPSAPPAMHRKPLWLQAMKPSGNRLTTSIHGARGI</sequence>
<evidence type="ECO:0000313" key="2">
    <source>
        <dbReference type="EMBL" id="KAK4107485.1"/>
    </source>
</evidence>
<feature type="region of interest" description="Disordered" evidence="1">
    <location>
        <begin position="1"/>
        <end position="32"/>
    </location>
</feature>
<dbReference type="RefSeq" id="XP_064665055.1">
    <property type="nucleotide sequence ID" value="XM_064809900.1"/>
</dbReference>
<keyword evidence="3" id="KW-1185">Reference proteome</keyword>
<name>A0AAN6T6Z6_9PEZI</name>
<dbReference type="AlphaFoldDB" id="A0AAN6T6Z6"/>
<reference evidence="2" key="1">
    <citation type="journal article" date="2023" name="Mol. Phylogenet. Evol.">
        <title>Genome-scale phylogeny and comparative genomics of the fungal order Sordariales.</title>
        <authorList>
            <person name="Hensen N."/>
            <person name="Bonometti L."/>
            <person name="Westerberg I."/>
            <person name="Brannstrom I.O."/>
            <person name="Guillou S."/>
            <person name="Cros-Aarteil S."/>
            <person name="Calhoun S."/>
            <person name="Haridas S."/>
            <person name="Kuo A."/>
            <person name="Mondo S."/>
            <person name="Pangilinan J."/>
            <person name="Riley R."/>
            <person name="LaButti K."/>
            <person name="Andreopoulos B."/>
            <person name="Lipzen A."/>
            <person name="Chen C."/>
            <person name="Yan M."/>
            <person name="Daum C."/>
            <person name="Ng V."/>
            <person name="Clum A."/>
            <person name="Steindorff A."/>
            <person name="Ohm R.A."/>
            <person name="Martin F."/>
            <person name="Silar P."/>
            <person name="Natvig D.O."/>
            <person name="Lalanne C."/>
            <person name="Gautier V."/>
            <person name="Ament-Velasquez S.L."/>
            <person name="Kruys A."/>
            <person name="Hutchinson M.I."/>
            <person name="Powell A.J."/>
            <person name="Barry K."/>
            <person name="Miller A.N."/>
            <person name="Grigoriev I.V."/>
            <person name="Debuchy R."/>
            <person name="Gladieux P."/>
            <person name="Hiltunen Thoren M."/>
            <person name="Johannesson H."/>
        </authorList>
    </citation>
    <scope>NUCLEOTIDE SEQUENCE</scope>
    <source>
        <strain evidence="2">CBS 508.74</strain>
    </source>
</reference>
<evidence type="ECO:0000313" key="3">
    <source>
        <dbReference type="Proteomes" id="UP001302812"/>
    </source>
</evidence>
<dbReference type="EMBL" id="MU853373">
    <property type="protein sequence ID" value="KAK4107485.1"/>
    <property type="molecule type" value="Genomic_DNA"/>
</dbReference>
<reference evidence="2" key="2">
    <citation type="submission" date="2023-05" db="EMBL/GenBank/DDBJ databases">
        <authorList>
            <consortium name="Lawrence Berkeley National Laboratory"/>
            <person name="Steindorff A."/>
            <person name="Hensen N."/>
            <person name="Bonometti L."/>
            <person name="Westerberg I."/>
            <person name="Brannstrom I.O."/>
            <person name="Guillou S."/>
            <person name="Cros-Aarteil S."/>
            <person name="Calhoun S."/>
            <person name="Haridas S."/>
            <person name="Kuo A."/>
            <person name="Mondo S."/>
            <person name="Pangilinan J."/>
            <person name="Riley R."/>
            <person name="Labutti K."/>
            <person name="Andreopoulos B."/>
            <person name="Lipzen A."/>
            <person name="Chen C."/>
            <person name="Yanf M."/>
            <person name="Daum C."/>
            <person name="Ng V."/>
            <person name="Clum A."/>
            <person name="Ohm R."/>
            <person name="Martin F."/>
            <person name="Silar P."/>
            <person name="Natvig D."/>
            <person name="Lalanne C."/>
            <person name="Gautier V."/>
            <person name="Ament-Velasquez S.L."/>
            <person name="Kruys A."/>
            <person name="Hutchinson M.I."/>
            <person name="Powell A.J."/>
            <person name="Barry K."/>
            <person name="Miller A.N."/>
            <person name="Grigoriev I.V."/>
            <person name="Debuchy R."/>
            <person name="Gladieux P."/>
            <person name="Thoren M.H."/>
            <person name="Johannesson H."/>
        </authorList>
    </citation>
    <scope>NUCLEOTIDE SEQUENCE</scope>
    <source>
        <strain evidence="2">CBS 508.74</strain>
    </source>
</reference>
<evidence type="ECO:0000256" key="1">
    <source>
        <dbReference type="SAM" id="MobiDB-lite"/>
    </source>
</evidence>
<accession>A0AAN6T6Z6</accession>
<proteinExistence type="predicted"/>
<organism evidence="2 3">
    <name type="scientific">Canariomyces notabilis</name>
    <dbReference type="NCBI Taxonomy" id="2074819"/>
    <lineage>
        <taxon>Eukaryota</taxon>
        <taxon>Fungi</taxon>
        <taxon>Dikarya</taxon>
        <taxon>Ascomycota</taxon>
        <taxon>Pezizomycotina</taxon>
        <taxon>Sordariomycetes</taxon>
        <taxon>Sordariomycetidae</taxon>
        <taxon>Sordariales</taxon>
        <taxon>Chaetomiaceae</taxon>
        <taxon>Canariomyces</taxon>
    </lineage>
</organism>
<comment type="caution">
    <text evidence="2">The sequence shown here is derived from an EMBL/GenBank/DDBJ whole genome shotgun (WGS) entry which is preliminary data.</text>
</comment>
<gene>
    <name evidence="2" type="ORF">N656DRAFT_510473</name>
</gene>
<dbReference type="GeneID" id="89934024"/>
<feature type="compositionally biased region" description="Basic and acidic residues" evidence="1">
    <location>
        <begin position="9"/>
        <end position="25"/>
    </location>
</feature>